<evidence type="ECO:0000313" key="13">
    <source>
        <dbReference type="Proteomes" id="UP000887013"/>
    </source>
</evidence>
<feature type="binding site" evidence="9">
    <location>
        <position position="266"/>
    </location>
    <ligand>
        <name>FAD</name>
        <dbReference type="ChEBI" id="CHEBI:57692"/>
    </ligand>
</feature>
<dbReference type="EMBL" id="BMAW01054545">
    <property type="protein sequence ID" value="GFS96909.1"/>
    <property type="molecule type" value="Genomic_DNA"/>
</dbReference>
<evidence type="ECO:0000256" key="4">
    <source>
        <dbReference type="ARBA" id="ARBA00023002"/>
    </source>
</evidence>
<dbReference type="PRINTS" id="PR00757">
    <property type="entry name" value="AMINEOXDASEF"/>
</dbReference>
<gene>
    <name evidence="12" type="primary">MAOA</name>
    <name evidence="12" type="ORF">NPIL_447852</name>
</gene>
<dbReference type="AlphaFoldDB" id="A0A8X6N759"/>
<evidence type="ECO:0000256" key="8">
    <source>
        <dbReference type="ARBA" id="ARBA00049430"/>
    </source>
</evidence>
<dbReference type="GO" id="GO:0005741">
    <property type="term" value="C:mitochondrial outer membrane"/>
    <property type="evidence" value="ECO:0007669"/>
    <property type="project" value="UniProtKB-SubCell"/>
</dbReference>
<keyword evidence="10" id="KW-0285">Flavoprotein</keyword>
<comment type="catalytic activity">
    <reaction evidence="7">
        <text>benzylamine + O2 + H2O = benzaldehyde + H2O2 + NH4(+)</text>
        <dbReference type="Rhea" id="RHEA:59424"/>
        <dbReference type="ChEBI" id="CHEBI:15377"/>
        <dbReference type="ChEBI" id="CHEBI:15379"/>
        <dbReference type="ChEBI" id="CHEBI:16240"/>
        <dbReference type="ChEBI" id="CHEBI:17169"/>
        <dbReference type="ChEBI" id="CHEBI:28938"/>
        <dbReference type="ChEBI" id="CHEBI:225238"/>
    </reaction>
    <physiologicalReaction direction="left-to-right" evidence="7">
        <dbReference type="Rhea" id="RHEA:59425"/>
    </physiologicalReaction>
</comment>
<feature type="binding site" evidence="9">
    <location>
        <position position="13"/>
    </location>
    <ligand>
        <name>FAD</name>
        <dbReference type="ChEBI" id="CHEBI:57692"/>
    </ligand>
</feature>
<dbReference type="OrthoDB" id="337104at2759"/>
<evidence type="ECO:0000313" key="12">
    <source>
        <dbReference type="EMBL" id="GFS96909.1"/>
    </source>
</evidence>
<keyword evidence="4 10" id="KW-0560">Oxidoreductase</keyword>
<keyword evidence="10" id="KW-1133">Transmembrane helix</keyword>
<keyword evidence="10" id="KW-0274">FAD</keyword>
<evidence type="ECO:0000256" key="10">
    <source>
        <dbReference type="RuleBase" id="RU362067"/>
    </source>
</evidence>
<evidence type="ECO:0000256" key="5">
    <source>
        <dbReference type="ARBA" id="ARBA00045409"/>
    </source>
</evidence>
<feature type="binding site" evidence="9">
    <location>
        <position position="375"/>
    </location>
    <ligand>
        <name>substrate</name>
    </ligand>
</feature>
<keyword evidence="10" id="KW-0472">Membrane</keyword>
<protein>
    <recommendedName>
        <fullName evidence="10">Amine oxidase</fullName>
        <ecNumber evidence="10">1.4.3.-</ecNumber>
    </recommendedName>
</protein>
<dbReference type="InterPro" id="IPR001613">
    <property type="entry name" value="Flavin_amine_oxidase"/>
</dbReference>
<dbReference type="InterPro" id="IPR036188">
    <property type="entry name" value="FAD/NAD-bd_sf"/>
</dbReference>
<evidence type="ECO:0000256" key="7">
    <source>
        <dbReference type="ARBA" id="ARBA00049354"/>
    </source>
</evidence>
<evidence type="ECO:0000256" key="9">
    <source>
        <dbReference type="PIRSR" id="PIRSR601613-1"/>
    </source>
</evidence>
<comment type="cofactor">
    <cofactor evidence="1 10">
        <name>FAD</name>
        <dbReference type="ChEBI" id="CHEBI:57692"/>
    </cofactor>
</comment>
<name>A0A8X6N759_NEPPI</name>
<evidence type="ECO:0000259" key="11">
    <source>
        <dbReference type="Pfam" id="PF01593"/>
    </source>
</evidence>
<dbReference type="Pfam" id="PF01593">
    <property type="entry name" value="Amino_oxidase"/>
    <property type="match status" value="1"/>
</dbReference>
<organism evidence="12 13">
    <name type="scientific">Nephila pilipes</name>
    <name type="common">Giant wood spider</name>
    <name type="synonym">Nephila maculata</name>
    <dbReference type="NCBI Taxonomy" id="299642"/>
    <lineage>
        <taxon>Eukaryota</taxon>
        <taxon>Metazoa</taxon>
        <taxon>Ecdysozoa</taxon>
        <taxon>Arthropoda</taxon>
        <taxon>Chelicerata</taxon>
        <taxon>Arachnida</taxon>
        <taxon>Araneae</taxon>
        <taxon>Araneomorphae</taxon>
        <taxon>Entelegynae</taxon>
        <taxon>Araneoidea</taxon>
        <taxon>Nephilidae</taxon>
        <taxon>Nephila</taxon>
    </lineage>
</organism>
<sequence length="546" mass="62033">MDSEVIIIGAGLSGLCAAKLLKEAEVSVIVLEALDRVGGRTLTKRVMILHAVCKVFEKCFGIIVIGVQDTTLEKYKDPKTDYADLGASFAGPTQDHLFRLTKQLGIKNYEVNQTGDSLFYKNGTRISHKPGEFPAQRNPFIIMDINNIWQLIDKMGKEIPAISPWDAPHANEWDTLNIKDFLQRYCWTKTAIEFFSELISLFITSSPYEVSLLSFLWYVKQCGGLKRMMYTKNGAQERKFHGGTQQISEKIADIIGDSQVIKSSPVVAINQESKAFVTVKTLNGKEYKTNFVILACSPTLQQKIHYLPQLPPIRNQLIQRMPIGSIMKIILYYQTAFWKEKGFCGSAMIFGDDHPMFLTFEDTKPNGNHPAISGYITAEKCRKMERMSMNERKNAIIQSLEKVMDSPEALKPFHYEEKIWMNEQYISGCCFAMLPLGFITMYGRFLRTPIDRLYFAGTETAVKWPGYMNGAIEAGERAAREVLHKIGKITHDQIWIDEPKFPDITSNIFVDTFGEKYLPSVTSFIKLTTLTCILGMSILVFLKYHK</sequence>
<dbReference type="EC" id="1.4.3.-" evidence="10"/>
<evidence type="ECO:0000256" key="2">
    <source>
        <dbReference type="ARBA" id="ARBA00004362"/>
    </source>
</evidence>
<dbReference type="PANTHER" id="PTHR43563:SF1">
    <property type="entry name" value="AMINE OXIDASE [FLAVIN-CONTAINING] B"/>
    <property type="match status" value="1"/>
</dbReference>
<dbReference type="Gene3D" id="3.90.660.10">
    <property type="match status" value="1"/>
</dbReference>
<dbReference type="InterPro" id="IPR002937">
    <property type="entry name" value="Amino_oxidase"/>
</dbReference>
<comment type="function">
    <text evidence="5">Catalyzes the oxidative deamination of primary and some secondary amines such as neurotransmitters, and exogenous amines including the tertiary amine, neurotoxin 1-methyl-4-phenyl-1,2,3,6-tetrahydropyridine (MPTP), with concomitant reduction of oxygen to hydrogen peroxide and participates in the metabolism of neuroactive and vasoactive amines in the central nervous system and peripheral tissues. Preferentially degrades benzylamine and phenylethylamine.</text>
</comment>
<dbReference type="Gene3D" id="6.10.250.130">
    <property type="match status" value="1"/>
</dbReference>
<dbReference type="GO" id="GO:0097621">
    <property type="term" value="F:monoamine oxidase activity"/>
    <property type="evidence" value="ECO:0007669"/>
    <property type="project" value="UniProtKB-EC"/>
</dbReference>
<evidence type="ECO:0000256" key="3">
    <source>
        <dbReference type="ARBA" id="ARBA00005995"/>
    </source>
</evidence>
<dbReference type="Proteomes" id="UP000887013">
    <property type="component" value="Unassembled WGS sequence"/>
</dbReference>
<feature type="binding site" evidence="9">
    <location>
        <begin position="32"/>
        <end position="33"/>
    </location>
    <ligand>
        <name>FAD</name>
        <dbReference type="ChEBI" id="CHEBI:57692"/>
    </ligand>
</feature>
<comment type="similarity">
    <text evidence="3 10">Belongs to the flavin monoamine oxidase family.</text>
</comment>
<feature type="transmembrane region" description="Helical" evidence="10">
    <location>
        <begin position="524"/>
        <end position="542"/>
    </location>
</feature>
<accession>A0A8X6N759</accession>
<keyword evidence="13" id="KW-1185">Reference proteome</keyword>
<dbReference type="SUPFAM" id="SSF51905">
    <property type="entry name" value="FAD/NAD(P)-binding domain"/>
    <property type="match status" value="1"/>
</dbReference>
<evidence type="ECO:0000256" key="1">
    <source>
        <dbReference type="ARBA" id="ARBA00001974"/>
    </source>
</evidence>
<evidence type="ECO:0000256" key="6">
    <source>
        <dbReference type="ARBA" id="ARBA00048448"/>
    </source>
</evidence>
<feature type="domain" description="Amine oxidase" evidence="11">
    <location>
        <begin position="12"/>
        <end position="483"/>
    </location>
</feature>
<keyword evidence="10" id="KW-0812">Transmembrane</keyword>
<proteinExistence type="inferred from homology"/>
<comment type="catalytic activity">
    <reaction evidence="6">
        <text>a secondary aliphatic amine + O2 + H2O = a primary amine + an aldehyde + H2O2</text>
        <dbReference type="Rhea" id="RHEA:26414"/>
        <dbReference type="ChEBI" id="CHEBI:15377"/>
        <dbReference type="ChEBI" id="CHEBI:15379"/>
        <dbReference type="ChEBI" id="CHEBI:16240"/>
        <dbReference type="ChEBI" id="CHEBI:17478"/>
        <dbReference type="ChEBI" id="CHEBI:58855"/>
        <dbReference type="ChEBI" id="CHEBI:65296"/>
        <dbReference type="EC" id="1.4.3.4"/>
    </reaction>
</comment>
<dbReference type="GO" id="GO:0008131">
    <property type="term" value="F:primary methylamine oxidase activity"/>
    <property type="evidence" value="ECO:0007669"/>
    <property type="project" value="UniProtKB-ARBA"/>
</dbReference>
<dbReference type="PANTHER" id="PTHR43563">
    <property type="entry name" value="AMINE OXIDASE"/>
    <property type="match status" value="1"/>
</dbReference>
<reference evidence="12" key="1">
    <citation type="submission" date="2020-08" db="EMBL/GenBank/DDBJ databases">
        <title>Multicomponent nature underlies the extraordinary mechanical properties of spider dragline silk.</title>
        <authorList>
            <person name="Kono N."/>
            <person name="Nakamura H."/>
            <person name="Mori M."/>
            <person name="Yoshida Y."/>
            <person name="Ohtoshi R."/>
            <person name="Malay A.D."/>
            <person name="Moran D.A.P."/>
            <person name="Tomita M."/>
            <person name="Numata K."/>
            <person name="Arakawa K."/>
        </authorList>
    </citation>
    <scope>NUCLEOTIDE SEQUENCE</scope>
</reference>
<feature type="binding site" evidence="9">
    <location>
        <position position="459"/>
    </location>
    <ligand>
        <name>FAD</name>
        <dbReference type="ChEBI" id="CHEBI:57692"/>
    </ligand>
</feature>
<comment type="caution">
    <text evidence="12">The sequence shown here is derived from an EMBL/GenBank/DDBJ whole genome shotgun (WGS) entry which is preliminary data.</text>
</comment>
<dbReference type="InterPro" id="IPR050703">
    <property type="entry name" value="Flavin_MAO"/>
</dbReference>
<dbReference type="SUPFAM" id="SSF54373">
    <property type="entry name" value="FAD-linked reductases, C-terminal domain"/>
    <property type="match status" value="1"/>
</dbReference>
<dbReference type="Gene3D" id="1.10.405.10">
    <property type="entry name" value="Guanine Nucleotide Dissociation Inhibitor, domain 1"/>
    <property type="match status" value="1"/>
</dbReference>
<dbReference type="Gene3D" id="3.50.50.60">
    <property type="entry name" value="FAD/NAD(P)-binding domain"/>
    <property type="match status" value="1"/>
</dbReference>
<comment type="catalytic activity">
    <reaction evidence="8">
        <text>N-acetylputrescine + O2 + H2O = 4-acetamidobutanal + H2O2 + NH4(+)</text>
        <dbReference type="Rhea" id="RHEA:70283"/>
        <dbReference type="ChEBI" id="CHEBI:7386"/>
        <dbReference type="ChEBI" id="CHEBI:15377"/>
        <dbReference type="ChEBI" id="CHEBI:15379"/>
        <dbReference type="ChEBI" id="CHEBI:16240"/>
        <dbReference type="ChEBI" id="CHEBI:28938"/>
        <dbReference type="ChEBI" id="CHEBI:58263"/>
    </reaction>
    <physiologicalReaction direction="left-to-right" evidence="8">
        <dbReference type="Rhea" id="RHEA:70284"/>
    </physiologicalReaction>
</comment>
<comment type="subcellular location">
    <subcellularLocation>
        <location evidence="2">Mitochondrion outer membrane</location>
        <topology evidence="2">Single-pass type IV membrane protein</topology>
        <orientation evidence="2">Cytoplasmic side</orientation>
    </subcellularLocation>
</comment>